<evidence type="ECO:0000256" key="1">
    <source>
        <dbReference type="SAM" id="MobiDB-lite"/>
    </source>
</evidence>
<organism evidence="2 3">
    <name type="scientific">Thanatephorus cucumeris (strain AG1-IB / isolate 7/3/14)</name>
    <name type="common">Lettuce bottom rot fungus</name>
    <name type="synonym">Rhizoctonia solani</name>
    <dbReference type="NCBI Taxonomy" id="1108050"/>
    <lineage>
        <taxon>Eukaryota</taxon>
        <taxon>Fungi</taxon>
        <taxon>Dikarya</taxon>
        <taxon>Basidiomycota</taxon>
        <taxon>Agaricomycotina</taxon>
        <taxon>Agaricomycetes</taxon>
        <taxon>Cantharellales</taxon>
        <taxon>Ceratobasidiaceae</taxon>
        <taxon>Rhizoctonia</taxon>
        <taxon>Rhizoctonia solani AG-1</taxon>
    </lineage>
</organism>
<protein>
    <submittedName>
        <fullName evidence="2">Uncharacterized protein</fullName>
    </submittedName>
</protein>
<sequence length="463" mass="53488">MHSFPFAQLSATFAPGSSYYISNAAIIFKRVALGLQDPVRIQIDEKGNHGPLYDWYRLHPQGIRSMQHRKEVQAPFYHEYVTFSLDDGSCFRIDRRQLPNEQSPIECTEDQGVEAYDTIEQIRSLDDSMYNPSICLIHLDFAKAKVGTPHLFQILRAICKHPVARVYTIQRYNCYFYAHTIILLFLNWASCWDSDCFWDEAEPAIRQSQLLAFIRDLLQIDIKILINPAASDSGRTTEPKPERPSGGSRRFGNWKNPLKKARAKQSSNQRSTMNELTMHEVQVEGLQKLSSAMIRVHARQVEEYKFVLHCSALQIERDMKTTISDIWRQAFPRHYREIRKRRLLKGLKIRVRRGYEIVDNWYCVMYDTVYGTTLANPIYPAPTRHPTQTNSLLTSFRPEPHTCFVYPSSFNEPCNHIMLPTCHHPECNTPAPYFVTTPGCLQPPARTKRSVDLLGAVKFLLAS</sequence>
<evidence type="ECO:0000313" key="2">
    <source>
        <dbReference type="EMBL" id="CEL57180.1"/>
    </source>
</evidence>
<proteinExistence type="predicted"/>
<accession>A0A0B7FHR5</accession>
<reference evidence="2 3" key="1">
    <citation type="submission" date="2014-11" db="EMBL/GenBank/DDBJ databases">
        <authorList>
            <person name="Wibberg Daniel"/>
        </authorList>
    </citation>
    <scope>NUCLEOTIDE SEQUENCE [LARGE SCALE GENOMIC DNA]</scope>
    <source>
        <strain evidence="2">Rhizoctonia solani AG1-IB 7/3/14</strain>
    </source>
</reference>
<dbReference type="STRING" id="1108050.A0A0B7FHR5"/>
<dbReference type="Proteomes" id="UP000059188">
    <property type="component" value="Unassembled WGS sequence"/>
</dbReference>
<name>A0A0B7FHR5_THACB</name>
<gene>
    <name evidence="2" type="ORF">RSOLAG1IB_08413</name>
</gene>
<keyword evidence="3" id="KW-1185">Reference proteome</keyword>
<dbReference type="EMBL" id="LN679127">
    <property type="protein sequence ID" value="CEL57180.1"/>
    <property type="molecule type" value="Genomic_DNA"/>
</dbReference>
<dbReference type="OrthoDB" id="3269726at2759"/>
<feature type="region of interest" description="Disordered" evidence="1">
    <location>
        <begin position="232"/>
        <end position="272"/>
    </location>
</feature>
<evidence type="ECO:0000313" key="3">
    <source>
        <dbReference type="Proteomes" id="UP000059188"/>
    </source>
</evidence>
<dbReference type="AlphaFoldDB" id="A0A0B7FHR5"/>